<feature type="transmembrane region" description="Helical" evidence="12">
    <location>
        <begin position="112"/>
        <end position="136"/>
    </location>
</feature>
<evidence type="ECO:0000256" key="6">
    <source>
        <dbReference type="ARBA" id="ARBA00022683"/>
    </source>
</evidence>
<feature type="transmembrane region" description="Helical" evidence="12">
    <location>
        <begin position="148"/>
        <end position="168"/>
    </location>
</feature>
<dbReference type="FunFam" id="3.30.1360.60:FF:000001">
    <property type="entry name" value="PTS system glucose-specific IIBC component PtsG"/>
    <property type="match status" value="1"/>
</dbReference>
<dbReference type="GO" id="GO:0015771">
    <property type="term" value="P:trehalose transport"/>
    <property type="evidence" value="ECO:0007669"/>
    <property type="project" value="TreeGrafter"/>
</dbReference>
<proteinExistence type="predicted"/>
<dbReference type="EMBL" id="CP003415">
    <property type="protein sequence ID" value="AFI90809.1"/>
    <property type="molecule type" value="Genomic_DNA"/>
</dbReference>
<evidence type="ECO:0000256" key="5">
    <source>
        <dbReference type="ARBA" id="ARBA00022679"/>
    </source>
</evidence>
<evidence type="ECO:0000256" key="1">
    <source>
        <dbReference type="ARBA" id="ARBA00004651"/>
    </source>
</evidence>
<organism evidence="16 18">
    <name type="scientific">Pectobacterium parmentieri</name>
    <dbReference type="NCBI Taxonomy" id="1905730"/>
    <lineage>
        <taxon>Bacteria</taxon>
        <taxon>Pseudomonadati</taxon>
        <taxon>Pseudomonadota</taxon>
        <taxon>Gammaproteobacteria</taxon>
        <taxon>Enterobacterales</taxon>
        <taxon>Pectobacteriaceae</taxon>
        <taxon>Pectobacterium</taxon>
    </lineage>
</organism>
<dbReference type="eggNOG" id="COG2190">
    <property type="taxonomic scope" value="Bacteria"/>
</dbReference>
<dbReference type="Proteomes" id="UP000008044">
    <property type="component" value="Chromosome"/>
</dbReference>
<keyword evidence="10 12" id="KW-0472">Membrane</keyword>
<dbReference type="NCBIfam" id="TIGR01995">
    <property type="entry name" value="PTS-II-ABC-beta"/>
    <property type="match status" value="1"/>
</dbReference>
<evidence type="ECO:0000259" key="15">
    <source>
        <dbReference type="PROSITE" id="PS51103"/>
    </source>
</evidence>
<dbReference type="AlphaFoldDB" id="A0A0H3I7K9"/>
<dbReference type="SUPFAM" id="SSF55604">
    <property type="entry name" value="Glucose permease domain IIB"/>
    <property type="match status" value="1"/>
</dbReference>
<dbReference type="CDD" id="cd00210">
    <property type="entry name" value="PTS_IIA_glc"/>
    <property type="match status" value="1"/>
</dbReference>
<dbReference type="PROSITE" id="PS51093">
    <property type="entry name" value="PTS_EIIA_TYPE_1"/>
    <property type="match status" value="1"/>
</dbReference>
<keyword evidence="2" id="KW-0813">Transport</keyword>
<reference evidence="16 18" key="1">
    <citation type="journal article" date="2012" name="J. Bacteriol.">
        <title>Genome sequence of Pectobacterium sp. strain SCC3193.</title>
        <authorList>
            <person name="Koskinen J.P."/>
            <person name="Laine P."/>
            <person name="Niemi O."/>
            <person name="Nykyri J."/>
            <person name="Harjunpaa H."/>
            <person name="Auvinen P."/>
            <person name="Paulin L."/>
            <person name="Pirhonen M."/>
            <person name="Palva T."/>
            <person name="Holm L."/>
        </authorList>
    </citation>
    <scope>NUCLEOTIDE SEQUENCE [LARGE SCALE GENOMIC DNA]</scope>
    <source>
        <strain evidence="16 18">SCC3193</strain>
    </source>
</reference>
<evidence type="ECO:0000259" key="14">
    <source>
        <dbReference type="PROSITE" id="PS51098"/>
    </source>
</evidence>
<dbReference type="InterPro" id="IPR001996">
    <property type="entry name" value="PTS_IIB_1"/>
</dbReference>
<dbReference type="FunFam" id="2.70.70.10:FF:000001">
    <property type="entry name" value="PTS system glucose-specific IIA component"/>
    <property type="match status" value="1"/>
</dbReference>
<keyword evidence="9 12" id="KW-1133">Transmembrane helix</keyword>
<dbReference type="GO" id="GO:0008982">
    <property type="term" value="F:protein-N(PI)-phosphohistidine-sugar phosphotransferase activity"/>
    <property type="evidence" value="ECO:0007669"/>
    <property type="project" value="InterPro"/>
</dbReference>
<feature type="transmembrane region" description="Helical" evidence="12">
    <location>
        <begin position="250"/>
        <end position="275"/>
    </location>
</feature>
<keyword evidence="8" id="KW-0418">Kinase</keyword>
<dbReference type="Gene3D" id="2.70.70.10">
    <property type="entry name" value="Glucose Permease (Domain IIA)"/>
    <property type="match status" value="1"/>
</dbReference>
<feature type="transmembrane region" description="Helical" evidence="12">
    <location>
        <begin position="174"/>
        <end position="193"/>
    </location>
</feature>
<gene>
    <name evidence="17" type="primary">bglF</name>
    <name evidence="16" type="ordered locus">W5S_2724</name>
    <name evidence="17" type="ORF">F6Q06_05180</name>
</gene>
<evidence type="ECO:0000313" key="19">
    <source>
        <dbReference type="Proteomes" id="UP001194579"/>
    </source>
</evidence>
<keyword evidence="19" id="KW-1185">Reference proteome</keyword>
<dbReference type="InterPro" id="IPR050558">
    <property type="entry name" value="PTS_Sugar-Specific_Components"/>
</dbReference>
<evidence type="ECO:0000259" key="13">
    <source>
        <dbReference type="PROSITE" id="PS51093"/>
    </source>
</evidence>
<dbReference type="PROSITE" id="PS00371">
    <property type="entry name" value="PTS_EIIA_TYPE_1_HIS"/>
    <property type="match status" value="1"/>
</dbReference>
<keyword evidence="7 12" id="KW-0812">Transmembrane</keyword>
<keyword evidence="6" id="KW-0598">Phosphotransferase system</keyword>
<dbReference type="Pfam" id="PF00367">
    <property type="entry name" value="PTS_EIIB"/>
    <property type="match status" value="1"/>
</dbReference>
<dbReference type="GO" id="GO:0016301">
    <property type="term" value="F:kinase activity"/>
    <property type="evidence" value="ECO:0007669"/>
    <property type="project" value="UniProtKB-KW"/>
</dbReference>
<accession>A0A0H3I7K9</accession>
<keyword evidence="3" id="KW-1003">Cell membrane</keyword>
<evidence type="ECO:0000313" key="17">
    <source>
        <dbReference type="EMBL" id="MBI0553886.1"/>
    </source>
</evidence>
<dbReference type="CDD" id="cd00212">
    <property type="entry name" value="PTS_IIB_glc"/>
    <property type="match status" value="1"/>
</dbReference>
<dbReference type="Proteomes" id="UP001194579">
    <property type="component" value="Unassembled WGS sequence"/>
</dbReference>
<dbReference type="InterPro" id="IPR001127">
    <property type="entry name" value="PTS_EIIA_1_perm"/>
</dbReference>
<dbReference type="PROSITE" id="PS51098">
    <property type="entry name" value="PTS_EIIB_TYPE_1"/>
    <property type="match status" value="1"/>
</dbReference>
<evidence type="ECO:0000256" key="8">
    <source>
        <dbReference type="ARBA" id="ARBA00022777"/>
    </source>
</evidence>
<evidence type="ECO:0000256" key="9">
    <source>
        <dbReference type="ARBA" id="ARBA00022989"/>
    </source>
</evidence>
<protein>
    <submittedName>
        <fullName evidence="17">PTS beta-glucoside transporter subunit IIABC</fullName>
    </submittedName>
    <submittedName>
        <fullName evidence="16">PTS system, beta-glucoside-specific IIABC component</fullName>
    </submittedName>
</protein>
<feature type="transmembrane region" description="Helical" evidence="12">
    <location>
        <begin position="205"/>
        <end position="230"/>
    </location>
</feature>
<evidence type="ECO:0000256" key="10">
    <source>
        <dbReference type="ARBA" id="ARBA00023136"/>
    </source>
</evidence>
<dbReference type="EMBL" id="WABS01000007">
    <property type="protein sequence ID" value="MBI0553886.1"/>
    <property type="molecule type" value="Genomic_DNA"/>
</dbReference>
<evidence type="ECO:0000313" key="18">
    <source>
        <dbReference type="Proteomes" id="UP000008044"/>
    </source>
</evidence>
<dbReference type="PROSITE" id="PS51103">
    <property type="entry name" value="PTS_EIIC_TYPE_1"/>
    <property type="match status" value="1"/>
</dbReference>
<keyword evidence="4" id="KW-0762">Sugar transport</keyword>
<dbReference type="InterPro" id="IPR036878">
    <property type="entry name" value="Glu_permease_IIB"/>
</dbReference>
<dbReference type="InterPro" id="IPR003352">
    <property type="entry name" value="PTS_EIIC"/>
</dbReference>
<feature type="domain" description="PTS EIIC type-1" evidence="15">
    <location>
        <begin position="107"/>
        <end position="468"/>
    </location>
</feature>
<dbReference type="InterPro" id="IPR011297">
    <property type="entry name" value="PTS_IIABC_b_glu"/>
</dbReference>
<comment type="subcellular location">
    <subcellularLocation>
        <location evidence="1">Cell membrane</location>
        <topology evidence="1">Multi-pass membrane protein</topology>
    </subcellularLocation>
</comment>
<evidence type="ECO:0000256" key="4">
    <source>
        <dbReference type="ARBA" id="ARBA00022597"/>
    </source>
</evidence>
<dbReference type="SUPFAM" id="SSF51261">
    <property type="entry name" value="Duplicated hybrid motif"/>
    <property type="match status" value="1"/>
</dbReference>
<dbReference type="GO" id="GO:0005886">
    <property type="term" value="C:plasma membrane"/>
    <property type="evidence" value="ECO:0007669"/>
    <property type="project" value="UniProtKB-SubCell"/>
</dbReference>
<reference evidence="19" key="3">
    <citation type="submission" date="2023-07" db="EMBL/GenBank/DDBJ databases">
        <title>Identification of Pectobacterium versatile causing blackleg of potato from New York State with a whole genome sequencing approach.</title>
        <authorList>
            <person name="Ma X."/>
            <person name="Swingle B."/>
        </authorList>
    </citation>
    <scope>NUCLEOTIDE SEQUENCE [LARGE SCALE GENOMIC DNA]</scope>
    <source>
        <strain evidence="19">NY1588A</strain>
    </source>
</reference>
<dbReference type="eggNOG" id="COG1264">
    <property type="taxonomic scope" value="Bacteria"/>
</dbReference>
<dbReference type="Pfam" id="PF00358">
    <property type="entry name" value="PTS_EIIA_1"/>
    <property type="match status" value="1"/>
</dbReference>
<dbReference type="HOGENOM" id="CLU_012312_2_2_6"/>
<feature type="transmembrane region" description="Helical" evidence="12">
    <location>
        <begin position="287"/>
        <end position="310"/>
    </location>
</feature>
<feature type="transmembrane region" description="Helical" evidence="12">
    <location>
        <begin position="330"/>
        <end position="350"/>
    </location>
</feature>
<dbReference type="PROSITE" id="PS01035">
    <property type="entry name" value="PTS_EIIB_TYPE_1_CYS"/>
    <property type="match status" value="1"/>
</dbReference>
<dbReference type="GO" id="GO:0009401">
    <property type="term" value="P:phosphoenolpyruvate-dependent sugar phosphotransferase system"/>
    <property type="evidence" value="ECO:0007669"/>
    <property type="project" value="UniProtKB-KW"/>
</dbReference>
<evidence type="ECO:0000256" key="7">
    <source>
        <dbReference type="ARBA" id="ARBA00022692"/>
    </source>
</evidence>
<feature type="active site" description="Phosphocysteine intermediate; for EIIB activity" evidence="11">
    <location>
        <position position="26"/>
    </location>
</feature>
<dbReference type="Pfam" id="PF02378">
    <property type="entry name" value="PTS_EIIC"/>
    <property type="match status" value="1"/>
</dbReference>
<dbReference type="PANTHER" id="PTHR30175">
    <property type="entry name" value="PHOSPHOTRANSFERASE SYSTEM TRANSPORT PROTEIN"/>
    <property type="match status" value="1"/>
</dbReference>
<evidence type="ECO:0000256" key="3">
    <source>
        <dbReference type="ARBA" id="ARBA00022475"/>
    </source>
</evidence>
<reference evidence="17" key="4">
    <citation type="submission" date="2024-05" db="EMBL/GenBank/DDBJ databases">
        <title>Identification of Pectobacterium versatile causing blackleg of potato from New York State with a whole genome sequencing approach.</title>
        <authorList>
            <person name="Ma X."/>
            <person name="Swingle B."/>
        </authorList>
    </citation>
    <scope>NUCLEOTIDE SEQUENCE</scope>
    <source>
        <strain evidence="17">NY1588A</strain>
    </source>
</reference>
<evidence type="ECO:0000256" key="11">
    <source>
        <dbReference type="PROSITE-ProRule" id="PRU00421"/>
    </source>
</evidence>
<dbReference type="NCBIfam" id="TIGR00830">
    <property type="entry name" value="PTBA"/>
    <property type="match status" value="1"/>
</dbReference>
<feature type="transmembrane region" description="Helical" evidence="12">
    <location>
        <begin position="433"/>
        <end position="454"/>
    </location>
</feature>
<feature type="domain" description="PTS EIIB type-1" evidence="14">
    <location>
        <begin position="4"/>
        <end position="86"/>
    </location>
</feature>
<sequence length="633" mass="67398">MEYKALASEILDGVGGRGNIISVIHCATRLRFKLKDNKKADAATLKNNSGVIMVVESGGQFQVVVGNHVSDVYRSLLNVSGLGDQADTTNNEESDEKKGNLLSRFIDVISGIFTPLIGVMAASGILKGFLALSLACGWIIETSGTYKMLFAASDALFFFFPVVLGYTAGKKFGGNPFVTMVIGATLVHPSMIAEFGAMQHADYQSLYFLGIPITFINYASSVIPIIFSAWFSSRLEKPLNAILHINIRNFFTPLLCLCITVPITFLLIGPAATWLGHMLASGYQLIYELNAAIAGAMIGALWQVFVIFGLHWGLVPLMMNNLGVLGHDTMLPLLIPAVLGQAGAVLGVLLRTRDMKLKGIAGSAFSAAIFGITEPAVYGVTLPLKRPFIFGCLGGALGAAILGYFHTTIYSFGFPSIFTFTQVIPPTGVDTTVWAAIIGTAIAFTFAAVATWAFGIPPQENTAAVNAPAAAPQATHNQNDATRKQAINSPIEGIVLPLEQVGDETFASGLMGKGIAIKPQAGRVVSPVNGTVASLFKTNHAIGLESEDGAEVLIHVGIDTVKLDGRYFTAHIKTGDVVKQGDLLVEFDYQEIEKAGYDTTTPVIITNSENYVDVLPTAGNTVQEQGALLTLIR</sequence>
<dbReference type="PATRIC" id="fig|1166016.3.peg.2764"/>
<dbReference type="PANTHER" id="PTHR30175:SF1">
    <property type="entry name" value="PTS SYSTEM ARBUTIN-, CELLOBIOSE-, AND SALICIN-SPECIFIC EIIBC COMPONENT-RELATED"/>
    <property type="match status" value="1"/>
</dbReference>
<evidence type="ECO:0000313" key="16">
    <source>
        <dbReference type="EMBL" id="AFI90809.1"/>
    </source>
</evidence>
<evidence type="ECO:0000256" key="2">
    <source>
        <dbReference type="ARBA" id="ARBA00022448"/>
    </source>
</evidence>
<evidence type="ECO:0000256" key="12">
    <source>
        <dbReference type="SAM" id="Phobius"/>
    </source>
</evidence>
<dbReference type="RefSeq" id="WP_014700361.1">
    <property type="nucleotide sequence ID" value="NC_017845.1"/>
</dbReference>
<dbReference type="GO" id="GO:0090589">
    <property type="term" value="F:protein-phosphocysteine-trehalose phosphotransferase system transporter activity"/>
    <property type="evidence" value="ECO:0007669"/>
    <property type="project" value="TreeGrafter"/>
</dbReference>
<dbReference type="eggNOG" id="COG1263">
    <property type="taxonomic scope" value="Bacteria"/>
</dbReference>
<dbReference type="NCBIfam" id="NF007335">
    <property type="entry name" value="PRK09824.1"/>
    <property type="match status" value="1"/>
</dbReference>
<feature type="transmembrane region" description="Helical" evidence="12">
    <location>
        <begin position="388"/>
        <end position="413"/>
    </location>
</feature>
<dbReference type="InterPro" id="IPR011055">
    <property type="entry name" value="Dup_hybrid_motif"/>
</dbReference>
<name>A0A0H3I7K9_PECPM</name>
<reference evidence="16" key="2">
    <citation type="submission" date="2012-03" db="EMBL/GenBank/DDBJ databases">
        <authorList>
            <person name="Koskinen P."/>
            <person name="Laine P."/>
            <person name="Niemi O."/>
            <person name="Nykyri J."/>
            <person name="Harjunpaa H."/>
            <person name="Auvinen P."/>
            <person name="Paulin L."/>
            <person name="Pirhonen M."/>
            <person name="Palva T."/>
            <person name="Holm L."/>
        </authorList>
    </citation>
    <scope>NUCLEOTIDE SEQUENCE</scope>
    <source>
        <strain evidence="16">SCC3193</strain>
    </source>
</reference>
<feature type="domain" description="PTS EIIA type-1" evidence="13">
    <location>
        <begin position="503"/>
        <end position="607"/>
    </location>
</feature>
<dbReference type="KEGG" id="pec:W5S_2724"/>
<dbReference type="InterPro" id="IPR013013">
    <property type="entry name" value="PTS_EIIC_1"/>
</dbReference>
<keyword evidence="5" id="KW-0808">Transferase</keyword>
<dbReference type="InterPro" id="IPR018113">
    <property type="entry name" value="PTrfase_EIIB_Cys"/>
</dbReference>
<dbReference type="STRING" id="1905730.W5S_2724"/>
<dbReference type="Gene3D" id="3.30.1360.60">
    <property type="entry name" value="Glucose permease domain IIB"/>
    <property type="match status" value="1"/>
</dbReference>